<dbReference type="PANTHER" id="PTHR28002">
    <property type="entry name" value="MIOREX COMPLEX COMPONENT 11"/>
    <property type="match status" value="1"/>
</dbReference>
<accession>A0A1B2J6E7</accession>
<gene>
    <name evidence="2" type="primary">YPL041C</name>
    <name evidence="2" type="ORF">ATY40_BA7500754</name>
</gene>
<keyword evidence="1" id="KW-0812">Transmembrane</keyword>
<dbReference type="Proteomes" id="UP000094565">
    <property type="component" value="Chromosome 1"/>
</dbReference>
<evidence type="ECO:0000256" key="1">
    <source>
        <dbReference type="SAM" id="Phobius"/>
    </source>
</evidence>
<organism evidence="2 3">
    <name type="scientific">Komagataella pastoris</name>
    <name type="common">Yeast</name>
    <name type="synonym">Pichia pastoris</name>
    <dbReference type="NCBI Taxonomy" id="4922"/>
    <lineage>
        <taxon>Eukaryota</taxon>
        <taxon>Fungi</taxon>
        <taxon>Dikarya</taxon>
        <taxon>Ascomycota</taxon>
        <taxon>Saccharomycotina</taxon>
        <taxon>Pichiomycetes</taxon>
        <taxon>Pichiales</taxon>
        <taxon>Pichiaceae</taxon>
        <taxon>Komagataella</taxon>
    </lineage>
</organism>
<dbReference type="OrthoDB" id="5580261at2759"/>
<evidence type="ECO:0000313" key="3">
    <source>
        <dbReference type="Proteomes" id="UP000094565"/>
    </source>
</evidence>
<keyword evidence="1" id="KW-0472">Membrane</keyword>
<keyword evidence="1" id="KW-1133">Transmembrane helix</keyword>
<feature type="transmembrane region" description="Helical" evidence="1">
    <location>
        <begin position="89"/>
        <end position="112"/>
    </location>
</feature>
<dbReference type="AlphaFoldDB" id="A0A1B2J6E7"/>
<name>A0A1B2J6E7_PICPA</name>
<dbReference type="Pfam" id="PF10306">
    <property type="entry name" value="FLILHELTA"/>
    <property type="match status" value="1"/>
</dbReference>
<dbReference type="InterPro" id="IPR018811">
    <property type="entry name" value="MRX11"/>
</dbReference>
<dbReference type="PANTHER" id="PTHR28002:SF1">
    <property type="entry name" value="MIOREX COMPLEX COMPONENT 11"/>
    <property type="match status" value="1"/>
</dbReference>
<proteinExistence type="predicted"/>
<dbReference type="GO" id="GO:0005739">
    <property type="term" value="C:mitochondrion"/>
    <property type="evidence" value="ECO:0007669"/>
    <property type="project" value="TreeGrafter"/>
</dbReference>
<evidence type="ECO:0000313" key="2">
    <source>
        <dbReference type="EMBL" id="ANZ73547.1"/>
    </source>
</evidence>
<reference evidence="2 3" key="1">
    <citation type="submission" date="2016-02" db="EMBL/GenBank/DDBJ databases">
        <title>Comparative genomic and transcriptomic foundation for Pichia pastoris.</title>
        <authorList>
            <person name="Love K.R."/>
            <person name="Shah K.A."/>
            <person name="Whittaker C.A."/>
            <person name="Wu J."/>
            <person name="Bartlett M.C."/>
            <person name="Ma D."/>
            <person name="Leeson R.L."/>
            <person name="Priest M."/>
            <person name="Young S.K."/>
            <person name="Love J.C."/>
        </authorList>
    </citation>
    <scope>NUCLEOTIDE SEQUENCE [LARGE SCALE GENOMIC DNA]</scope>
    <source>
        <strain evidence="2 3">ATCC 28485</strain>
    </source>
</reference>
<dbReference type="EMBL" id="CP014584">
    <property type="protein sequence ID" value="ANZ73547.1"/>
    <property type="molecule type" value="Genomic_DNA"/>
</dbReference>
<sequence length="226" mass="27038">MMMFTPRLHLPLFRRAGYSRLPLTRTLSSSPSRLLLYKKTTPPQEKKEPTTEIKPVSNEERLMQNKYYRRCPRFFRPYIGEFITSPVKFGVSFVILHEITAIVPFISFWYLMMKYDWIPLDLPQEFLTRGTEIISKKLNDMDQQQLGSLFDKTKLIMSGANAYAMTKMLLPFRVPLCFLLTPWFERWVVNPIMRLFRREKKQGKKELWEMDELKKSQKKSLEKPRL</sequence>
<keyword evidence="3" id="KW-1185">Reference proteome</keyword>
<protein>
    <submittedName>
        <fullName evidence="2">BA75_00754T0</fullName>
    </submittedName>
</protein>